<name>D7L412_ARALL</name>
<comment type="subcellular location">
    <subcellularLocation>
        <location evidence="1">Membrane</location>
        <topology evidence="1">Multi-pass membrane protein</topology>
    </subcellularLocation>
</comment>
<keyword evidence="2 7" id="KW-0812">Transmembrane</keyword>
<evidence type="ECO:0000313" key="9">
    <source>
        <dbReference type="EMBL" id="EFH59185.1"/>
    </source>
</evidence>
<evidence type="ECO:0000313" key="10">
    <source>
        <dbReference type="Proteomes" id="UP000008694"/>
    </source>
</evidence>
<feature type="transmembrane region" description="Helical" evidence="7">
    <location>
        <begin position="224"/>
        <end position="246"/>
    </location>
</feature>
<dbReference type="STRING" id="81972.D7L412"/>
<dbReference type="HOGENOM" id="CLU_988115_0_0_1"/>
<dbReference type="Pfam" id="PF13962">
    <property type="entry name" value="PGG"/>
    <property type="match status" value="1"/>
</dbReference>
<protein>
    <recommendedName>
        <fullName evidence="8">PGG domain-containing protein</fullName>
    </recommendedName>
</protein>
<evidence type="ECO:0000256" key="4">
    <source>
        <dbReference type="ARBA" id="ARBA00022989"/>
    </source>
</evidence>
<keyword evidence="6 7" id="KW-0472">Membrane</keyword>
<evidence type="ECO:0000256" key="1">
    <source>
        <dbReference type="ARBA" id="ARBA00004141"/>
    </source>
</evidence>
<proteinExistence type="predicted"/>
<keyword evidence="4 7" id="KW-1133">Transmembrane helix</keyword>
<evidence type="ECO:0000256" key="2">
    <source>
        <dbReference type="ARBA" id="ARBA00022692"/>
    </source>
</evidence>
<sequence>MAVKIRRDSLKPARCTSLHQLAYPYRFNFTAKNSLEKAEIERRRKGKQIVVADDGERIEVGNRCEIGEASNAAAIRGRTGEQIIDIASLTGQNREDLCKTDQQMQTDAVYKEALLSARNIVALVVIFLATVGCTTGLNPPGGLNNDGKAVLGKEIAFFIFMLAVYTMVPVCIITLGLLCGVTPRSQKVQRNTLKLCHTFMWVGLIAFAVAFVSGSWLIVPSDRWWLKLIGALATLAGMTILMSFIWSKTARKQLRRFSFCKLDGSSDDDEPAAPMVTTNNPK</sequence>
<evidence type="ECO:0000256" key="6">
    <source>
        <dbReference type="ARBA" id="ARBA00023136"/>
    </source>
</evidence>
<keyword evidence="10" id="KW-1185">Reference proteome</keyword>
<reference evidence="10" key="1">
    <citation type="journal article" date="2011" name="Nat. Genet.">
        <title>The Arabidopsis lyrata genome sequence and the basis of rapid genome size change.</title>
        <authorList>
            <person name="Hu T.T."/>
            <person name="Pattyn P."/>
            <person name="Bakker E.G."/>
            <person name="Cao J."/>
            <person name="Cheng J.-F."/>
            <person name="Clark R.M."/>
            <person name="Fahlgren N."/>
            <person name="Fawcett J.A."/>
            <person name="Grimwood J."/>
            <person name="Gundlach H."/>
            <person name="Haberer G."/>
            <person name="Hollister J.D."/>
            <person name="Ossowski S."/>
            <person name="Ottilar R.P."/>
            <person name="Salamov A.A."/>
            <person name="Schneeberger K."/>
            <person name="Spannagl M."/>
            <person name="Wang X."/>
            <person name="Yang L."/>
            <person name="Nasrallah M.E."/>
            <person name="Bergelson J."/>
            <person name="Carrington J.C."/>
            <person name="Gaut B.S."/>
            <person name="Schmutz J."/>
            <person name="Mayer K.F.X."/>
            <person name="Van de Peer Y."/>
            <person name="Grigoriev I.V."/>
            <person name="Nordborg M."/>
            <person name="Weigel D."/>
            <person name="Guo Y.-L."/>
        </authorList>
    </citation>
    <scope>NUCLEOTIDE SEQUENCE [LARGE SCALE GENOMIC DNA]</scope>
    <source>
        <strain evidence="10">cv. MN47</strain>
    </source>
</reference>
<dbReference type="Proteomes" id="UP000008694">
    <property type="component" value="Unassembled WGS sequence"/>
</dbReference>
<dbReference type="eggNOG" id="KOG0504">
    <property type="taxonomic scope" value="Eukaryota"/>
</dbReference>
<dbReference type="InterPro" id="IPR026961">
    <property type="entry name" value="PGG_dom"/>
</dbReference>
<evidence type="ECO:0000256" key="7">
    <source>
        <dbReference type="SAM" id="Phobius"/>
    </source>
</evidence>
<feature type="transmembrane region" description="Helical" evidence="7">
    <location>
        <begin position="120"/>
        <end position="137"/>
    </location>
</feature>
<evidence type="ECO:0000256" key="5">
    <source>
        <dbReference type="ARBA" id="ARBA00023043"/>
    </source>
</evidence>
<keyword evidence="5" id="KW-0040">ANK repeat</keyword>
<dbReference type="GO" id="GO:0005886">
    <property type="term" value="C:plasma membrane"/>
    <property type="evidence" value="ECO:0007669"/>
    <property type="project" value="TreeGrafter"/>
</dbReference>
<feature type="transmembrane region" description="Helical" evidence="7">
    <location>
        <begin position="157"/>
        <end position="178"/>
    </location>
</feature>
<dbReference type="PANTHER" id="PTHR24186:SF38">
    <property type="entry name" value="ANKYRIN REPEAT FAMILY PROTEIN"/>
    <property type="match status" value="1"/>
</dbReference>
<dbReference type="EMBL" id="GL348715">
    <property type="protein sequence ID" value="EFH59185.1"/>
    <property type="molecule type" value="Genomic_DNA"/>
</dbReference>
<accession>D7L412</accession>
<organism evidence="10">
    <name type="scientific">Arabidopsis lyrata subsp. lyrata</name>
    <name type="common">Lyre-leaved rock-cress</name>
    <dbReference type="NCBI Taxonomy" id="81972"/>
    <lineage>
        <taxon>Eukaryota</taxon>
        <taxon>Viridiplantae</taxon>
        <taxon>Streptophyta</taxon>
        <taxon>Embryophyta</taxon>
        <taxon>Tracheophyta</taxon>
        <taxon>Spermatophyta</taxon>
        <taxon>Magnoliopsida</taxon>
        <taxon>eudicotyledons</taxon>
        <taxon>Gunneridae</taxon>
        <taxon>Pentapetalae</taxon>
        <taxon>rosids</taxon>
        <taxon>malvids</taxon>
        <taxon>Brassicales</taxon>
        <taxon>Brassicaceae</taxon>
        <taxon>Camelineae</taxon>
        <taxon>Arabidopsis</taxon>
    </lineage>
</organism>
<gene>
    <name evidence="9" type="ORF">ARALYDRAFT_897806</name>
</gene>
<dbReference type="AlphaFoldDB" id="D7L412"/>
<feature type="transmembrane region" description="Helical" evidence="7">
    <location>
        <begin position="199"/>
        <end position="218"/>
    </location>
</feature>
<evidence type="ECO:0000256" key="3">
    <source>
        <dbReference type="ARBA" id="ARBA00022737"/>
    </source>
</evidence>
<dbReference type="PANTHER" id="PTHR24186">
    <property type="entry name" value="PROTEIN PHOSPHATASE 1 REGULATORY SUBUNIT"/>
    <property type="match status" value="1"/>
</dbReference>
<dbReference type="KEGG" id="aly:9318992"/>
<keyword evidence="3" id="KW-0677">Repeat</keyword>
<dbReference type="Gramene" id="scaffold_301776.1">
    <property type="protein sequence ID" value="scaffold_301776.1"/>
    <property type="gene ID" value="scaffold_301776.1"/>
</dbReference>
<evidence type="ECO:0000259" key="8">
    <source>
        <dbReference type="Pfam" id="PF13962"/>
    </source>
</evidence>
<feature type="domain" description="PGG" evidence="8">
    <location>
        <begin position="113"/>
        <end position="217"/>
    </location>
</feature>
<dbReference type="OrthoDB" id="1090986at2759"/>